<keyword evidence="3 5" id="KW-1133">Transmembrane helix</keyword>
<comment type="subcellular location">
    <subcellularLocation>
        <location evidence="1">Membrane</location>
        <topology evidence="1">Multi-pass membrane protein</topology>
    </subcellularLocation>
</comment>
<evidence type="ECO:0000256" key="2">
    <source>
        <dbReference type="ARBA" id="ARBA00022692"/>
    </source>
</evidence>
<dbReference type="InterPro" id="IPR026841">
    <property type="entry name" value="Aur1/Ipt1"/>
</dbReference>
<feature type="transmembrane region" description="Helical" evidence="5">
    <location>
        <begin position="313"/>
        <end position="330"/>
    </location>
</feature>
<dbReference type="RefSeq" id="WP_212608218.1">
    <property type="nucleotide sequence ID" value="NZ_CP073910.1"/>
</dbReference>
<keyword evidence="2 5" id="KW-0812">Transmembrane</keyword>
<organism evidence="7 8">
    <name type="scientific">Sphingobium phenoxybenzoativorans</name>
    <dbReference type="NCBI Taxonomy" id="1592790"/>
    <lineage>
        <taxon>Bacteria</taxon>
        <taxon>Pseudomonadati</taxon>
        <taxon>Pseudomonadota</taxon>
        <taxon>Alphaproteobacteria</taxon>
        <taxon>Sphingomonadales</taxon>
        <taxon>Sphingomonadaceae</taxon>
        <taxon>Sphingobium</taxon>
    </lineage>
</organism>
<evidence type="ECO:0000256" key="5">
    <source>
        <dbReference type="SAM" id="Phobius"/>
    </source>
</evidence>
<dbReference type="Pfam" id="PF14378">
    <property type="entry name" value="PAP2_3"/>
    <property type="match status" value="1"/>
</dbReference>
<evidence type="ECO:0000313" key="7">
    <source>
        <dbReference type="EMBL" id="QUT04388.1"/>
    </source>
</evidence>
<proteinExistence type="predicted"/>
<feature type="domain" description="Inositolphosphotransferase Aur1/Ipt1" evidence="6">
    <location>
        <begin position="121"/>
        <end position="324"/>
    </location>
</feature>
<dbReference type="InterPro" id="IPR052185">
    <property type="entry name" value="IPC_Synthase-Related"/>
</dbReference>
<reference evidence="7" key="1">
    <citation type="submission" date="2021-04" db="EMBL/GenBank/DDBJ databases">
        <title>Isolation of p-tert-butylphenol degrading bacteria Sphingobium phenoxybenzoativorans Tas13 from active sludge.</title>
        <authorList>
            <person name="Li Y."/>
        </authorList>
    </citation>
    <scope>NUCLEOTIDE SEQUENCE</scope>
    <source>
        <strain evidence="7">Tas13</strain>
    </source>
</reference>
<evidence type="ECO:0000256" key="3">
    <source>
        <dbReference type="ARBA" id="ARBA00022989"/>
    </source>
</evidence>
<dbReference type="PANTHER" id="PTHR31310:SF7">
    <property type="entry name" value="PA-PHOSPHATASE RELATED-FAMILY PROTEIN DDB_G0268928"/>
    <property type="match status" value="1"/>
</dbReference>
<accession>A0A975K3W5</accession>
<name>A0A975K3W5_9SPHN</name>
<dbReference type="EMBL" id="CP073910">
    <property type="protein sequence ID" value="QUT04388.1"/>
    <property type="molecule type" value="Genomic_DNA"/>
</dbReference>
<dbReference type="PANTHER" id="PTHR31310">
    <property type="match status" value="1"/>
</dbReference>
<keyword evidence="4 5" id="KW-0472">Membrane</keyword>
<feature type="transmembrane region" description="Helical" evidence="5">
    <location>
        <begin position="12"/>
        <end position="31"/>
    </location>
</feature>
<dbReference type="Proteomes" id="UP000681425">
    <property type="component" value="Chromosome"/>
</dbReference>
<evidence type="ECO:0000256" key="1">
    <source>
        <dbReference type="ARBA" id="ARBA00004141"/>
    </source>
</evidence>
<feature type="transmembrane region" description="Helical" evidence="5">
    <location>
        <begin position="286"/>
        <end position="307"/>
    </location>
</feature>
<evidence type="ECO:0000259" key="6">
    <source>
        <dbReference type="Pfam" id="PF14378"/>
    </source>
</evidence>
<feature type="transmembrane region" description="Helical" evidence="5">
    <location>
        <begin position="85"/>
        <end position="105"/>
    </location>
</feature>
<feature type="transmembrane region" description="Helical" evidence="5">
    <location>
        <begin position="256"/>
        <end position="279"/>
    </location>
</feature>
<keyword evidence="8" id="KW-1185">Reference proteome</keyword>
<evidence type="ECO:0000256" key="4">
    <source>
        <dbReference type="ARBA" id="ARBA00023136"/>
    </source>
</evidence>
<protein>
    <submittedName>
        <fullName evidence="7">Phosphatase PAP2 family protein</fullName>
    </submittedName>
</protein>
<feature type="transmembrane region" description="Helical" evidence="5">
    <location>
        <begin position="43"/>
        <end position="65"/>
    </location>
</feature>
<dbReference type="GO" id="GO:0016020">
    <property type="term" value="C:membrane"/>
    <property type="evidence" value="ECO:0007669"/>
    <property type="project" value="UniProtKB-SubCell"/>
</dbReference>
<feature type="transmembrane region" description="Helical" evidence="5">
    <location>
        <begin position="183"/>
        <end position="210"/>
    </location>
</feature>
<gene>
    <name evidence="7" type="ORF">KFK14_15095</name>
</gene>
<evidence type="ECO:0000313" key="8">
    <source>
        <dbReference type="Proteomes" id="UP000681425"/>
    </source>
</evidence>
<dbReference type="KEGG" id="spph:KFK14_15095"/>
<feature type="transmembrane region" description="Helical" evidence="5">
    <location>
        <begin position="152"/>
        <end position="171"/>
    </location>
</feature>
<sequence>MTLFERVSKREHAIVRLNLIIALAFALFVVAQPAVPTWEFLRLIGTFLLLTIPLSALSLLGFALLNARGPGMLAALQDRWRSDRFVTLLWPVLLFAIVMSSFSAFKQRILPHAGFHFDPALAAIDRSIFGVDLGLWLHKIIGSPLLTYFLDGVYHAWFLPMSVGVGIVALCTDARTRMQYMTAFTMTWIGLGSILAYLLPAAGPCFYGVLVGPIGNGPFEAVNDALVADRAARAADFLFTIEVRDMLLDRFNDPDLSIGGGISAIPSIHNAMAVLFALVGYRFNRVFGLCMSAFAALIWLGSVYLNWHYAIDGIVGAAGAIGLWYGAGFLTGPAHAKEPAAERVLAGGTTFAKR</sequence>
<dbReference type="AlphaFoldDB" id="A0A975K3W5"/>